<dbReference type="EMBL" id="BDSP01000173">
    <property type="protein sequence ID" value="GAX21915.1"/>
    <property type="molecule type" value="Genomic_DNA"/>
</dbReference>
<evidence type="ECO:0000313" key="11">
    <source>
        <dbReference type="EMBL" id="GAX21915.1"/>
    </source>
</evidence>
<comment type="similarity">
    <text evidence="2">Belongs to the SELO family.</text>
</comment>
<proteinExistence type="inferred from homology"/>
<evidence type="ECO:0000256" key="4">
    <source>
        <dbReference type="ARBA" id="ARBA00022695"/>
    </source>
</evidence>
<keyword evidence="7" id="KW-0067">ATP-binding</keyword>
<evidence type="ECO:0000256" key="10">
    <source>
        <dbReference type="SAM" id="MobiDB-lite"/>
    </source>
</evidence>
<evidence type="ECO:0000256" key="3">
    <source>
        <dbReference type="ARBA" id="ARBA00022679"/>
    </source>
</evidence>
<dbReference type="AlphaFoldDB" id="A0A1Z5K6V2"/>
<evidence type="ECO:0000256" key="9">
    <source>
        <dbReference type="ARBA" id="ARBA00031547"/>
    </source>
</evidence>
<organism evidence="11 12">
    <name type="scientific">Fistulifera solaris</name>
    <name type="common">Oleaginous diatom</name>
    <dbReference type="NCBI Taxonomy" id="1519565"/>
    <lineage>
        <taxon>Eukaryota</taxon>
        <taxon>Sar</taxon>
        <taxon>Stramenopiles</taxon>
        <taxon>Ochrophyta</taxon>
        <taxon>Bacillariophyta</taxon>
        <taxon>Bacillariophyceae</taxon>
        <taxon>Bacillariophycidae</taxon>
        <taxon>Naviculales</taxon>
        <taxon>Naviculaceae</taxon>
        <taxon>Fistulifera</taxon>
    </lineage>
</organism>
<evidence type="ECO:0000256" key="8">
    <source>
        <dbReference type="ARBA" id="ARBA00022842"/>
    </source>
</evidence>
<protein>
    <recommendedName>
        <fullName evidence="9">Selenoprotein O</fullName>
    </recommendedName>
</protein>
<comment type="caution">
    <text evidence="11">The sequence shown here is derived from an EMBL/GenBank/DDBJ whole genome shotgun (WGS) entry which is preliminary data.</text>
</comment>
<feature type="compositionally biased region" description="Polar residues" evidence="10">
    <location>
        <begin position="90"/>
        <end position="105"/>
    </location>
</feature>
<evidence type="ECO:0000256" key="5">
    <source>
        <dbReference type="ARBA" id="ARBA00022723"/>
    </source>
</evidence>
<dbReference type="GO" id="GO:0046872">
    <property type="term" value="F:metal ion binding"/>
    <property type="evidence" value="ECO:0007669"/>
    <property type="project" value="UniProtKB-KW"/>
</dbReference>
<feature type="region of interest" description="Disordered" evidence="10">
    <location>
        <begin position="90"/>
        <end position="119"/>
    </location>
</feature>
<keyword evidence="8" id="KW-0460">Magnesium</keyword>
<keyword evidence="3" id="KW-0808">Transferase</keyword>
<keyword evidence="12" id="KW-1185">Reference proteome</keyword>
<gene>
    <name evidence="11" type="ORF">FisN_30Hh118</name>
</gene>
<dbReference type="PANTHER" id="PTHR32057">
    <property type="entry name" value="PROTEIN ADENYLYLTRANSFERASE SELO, MITOCHONDRIAL"/>
    <property type="match status" value="1"/>
</dbReference>
<evidence type="ECO:0000256" key="2">
    <source>
        <dbReference type="ARBA" id="ARBA00009747"/>
    </source>
</evidence>
<dbReference type="OrthoDB" id="10254721at2759"/>
<dbReference type="GO" id="GO:0005524">
    <property type="term" value="F:ATP binding"/>
    <property type="evidence" value="ECO:0007669"/>
    <property type="project" value="UniProtKB-KW"/>
</dbReference>
<name>A0A1Z5K6V2_FISSO</name>
<accession>A0A1Z5K6V2</accession>
<reference evidence="11 12" key="1">
    <citation type="journal article" date="2015" name="Plant Cell">
        <title>Oil accumulation by the oleaginous diatom Fistulifera solaris as revealed by the genome and transcriptome.</title>
        <authorList>
            <person name="Tanaka T."/>
            <person name="Maeda Y."/>
            <person name="Veluchamy A."/>
            <person name="Tanaka M."/>
            <person name="Abida H."/>
            <person name="Marechal E."/>
            <person name="Bowler C."/>
            <person name="Muto M."/>
            <person name="Sunaga Y."/>
            <person name="Tanaka M."/>
            <person name="Yoshino T."/>
            <person name="Taniguchi T."/>
            <person name="Fukuda Y."/>
            <person name="Nemoto M."/>
            <person name="Matsumoto M."/>
            <person name="Wong P.S."/>
            <person name="Aburatani S."/>
            <person name="Fujibuchi W."/>
        </authorList>
    </citation>
    <scope>NUCLEOTIDE SEQUENCE [LARGE SCALE GENOMIC DNA]</scope>
    <source>
        <strain evidence="11 12">JPCC DA0580</strain>
    </source>
</reference>
<evidence type="ECO:0000256" key="1">
    <source>
        <dbReference type="ARBA" id="ARBA00001946"/>
    </source>
</evidence>
<evidence type="ECO:0000256" key="6">
    <source>
        <dbReference type="ARBA" id="ARBA00022741"/>
    </source>
</evidence>
<dbReference type="Proteomes" id="UP000198406">
    <property type="component" value="Unassembled WGS sequence"/>
</dbReference>
<dbReference type="PANTHER" id="PTHR32057:SF14">
    <property type="entry name" value="PROTEIN ADENYLYLTRANSFERASE SELO, MITOCHONDRIAL"/>
    <property type="match status" value="1"/>
</dbReference>
<dbReference type="Pfam" id="PF02696">
    <property type="entry name" value="SelO"/>
    <property type="match status" value="2"/>
</dbReference>
<dbReference type="GO" id="GO:0070733">
    <property type="term" value="F:AMPylase activity"/>
    <property type="evidence" value="ECO:0007669"/>
    <property type="project" value="TreeGrafter"/>
</dbReference>
<dbReference type="InterPro" id="IPR003846">
    <property type="entry name" value="SelO"/>
</dbReference>
<keyword evidence="5" id="KW-0479">Metal-binding</keyword>
<evidence type="ECO:0000313" key="12">
    <source>
        <dbReference type="Proteomes" id="UP000198406"/>
    </source>
</evidence>
<keyword evidence="6" id="KW-0547">Nucleotide-binding</keyword>
<keyword evidence="4" id="KW-0548">Nucleotidyltransferase</keyword>
<comment type="cofactor">
    <cofactor evidence="1">
        <name>Mg(2+)</name>
        <dbReference type="ChEBI" id="CHEBI:18420"/>
    </cofactor>
</comment>
<evidence type="ECO:0000256" key="7">
    <source>
        <dbReference type="ARBA" id="ARBA00022840"/>
    </source>
</evidence>
<dbReference type="InParanoid" id="A0A1Z5K6V2"/>
<sequence length="600" mass="67813">MIGRFFPQQRCFRVQRMHIARSLVTTSALFLFPTTTPPCHAFSIPSVNSSSSSRSSVVKMSSTATTTDTAVEQPFFSSLHDIQTTLQNSWPRQLNAETPDNLQKSRQLERLSEEDDNRRKRPVFNGHYVLVKPTGLPDARLILTSESLATETLHLDPQFLKEDDFVQFVAGNTVLAETWATPYALSIMGQRYTNNCPYGTGNGYGDGRAISIAEFAGQELQLKGAGTTPFHRGADGRAVLRSSIREFLASEAMFALGVSTTRALSLVVSESLTVQRPWYSDNAVLQLPALDDPRLAKYSPEEKQALLQQLRHQQKADPNILQSEPCAITCRVAPSFLRIGHLDLMARRVRAEVVRGKKNFVEKSLVQQELEQLIWHACYREFKSTAYDPFIESNDLQSAARVLLEQSRQNIATMVADWIRVGFAQGNFNADNCLVAGRTMDYGPFGWMDEYHPLFAKWTGSGTHFGFMNQPNAALANYQVLVESVQAALDEDEDFVDSFVQPDVFQQALDRMFRTKLGFSEDADVADDLWESLEPMLRKSRTDWTLFWRELTYLANDNTFHNKTPSELMERFLSSPTIPDDRSIFSGKTQLWQLIQRPTV</sequence>
<dbReference type="GO" id="GO:0005739">
    <property type="term" value="C:mitochondrion"/>
    <property type="evidence" value="ECO:0007669"/>
    <property type="project" value="TreeGrafter"/>
</dbReference>